<name>A0A4V2G3U7_9GAMM</name>
<dbReference type="GO" id="GO:0090313">
    <property type="term" value="P:regulation of protein targeting to membrane"/>
    <property type="evidence" value="ECO:0007669"/>
    <property type="project" value="TreeGrafter"/>
</dbReference>
<dbReference type="Pfam" id="PF05170">
    <property type="entry name" value="AsmA"/>
    <property type="match status" value="2"/>
</dbReference>
<feature type="domain" description="AsmA" evidence="3">
    <location>
        <begin position="498"/>
        <end position="785"/>
    </location>
</feature>
<keyword evidence="1" id="KW-0175">Coiled coil</keyword>
<dbReference type="PANTHER" id="PTHR30441:SF4">
    <property type="entry name" value="PROTEIN ASMA"/>
    <property type="match status" value="1"/>
</dbReference>
<evidence type="ECO:0000313" key="5">
    <source>
        <dbReference type="Proteomes" id="UP000292423"/>
    </source>
</evidence>
<sequence>MSRALKSLGIVAAALIGLVVLLVTYILFFINPNDYKGEIAKVVKDKTDMDLVMADTLSWQLWPRISLHLGKTTLTDTQAGKTLVAINQADVSVQVMPLLAKKIAIDQVILDGANLDFVQYANGATSWDRMLAKLKSAPEEKSDKIDFNVSVLNISNSALHFSDEKSKLDGKLDKLLVQATNIDLKKAFPVRLKFVWSQTDAQGKTLVADNDLNATVQLDQDAEKYLLKGLTARSHLSGSLLPAPVVVDVESDITADLKQQQHQIDGLKLAVEYQDPKLTKPAHVDLSGAINADMKAQKVTVTGLKLAAAYPQAGLKSPATVKVSGDVQADLAAQTVSLPALAIDAAYPAANLSAPATFKLTAAIAADLKQQLVNLNNIQGSASYPETGRPAPITADLSGALAANLATGAVNFAPLDVKANISDKAFPKVMPVHLVAPITANWKEGKIALNGFTLDALSIQTKGQLSASLPGIAATAKPGTPATQGMTLSGNIATSPFNLRQLMQTLGMAAPVMADSSTLQRVSVSTQITGNENSILLKGLNARLDDSTLTGEAGLTDLKTGKIYARLNVDKINVDRYLPPVDPNAKPAPAAKTAEGLLPVELLKKQNLDVGLTVGSLTAMKYPVQKLQVTATAKDGVVNVSQLGGSVMGGRFSFPTTIDVRGAKPVLSVTPSVEQMQVENVVQQFTKKDLLAGIAAFNGTLKMSGNSVDEWLGSVNGASKLSFNNGLLKGVNMMQLVTTEMGKYQALLPFITGKDAATLVSKQNNTEIANFLGEASITNGVVQNKGLNADLKKAKVSGTGTFSLVTQQVDYSFNLLLDKSIVGEGLAGYAFPIRCKGKVTDVASLCSVDGKAVKDMATKALLNSKEVQKVKADLAAKEDAAKAELAKKQAEAEAAAKAKVEEEKKKAQEKVNQKLNEGLQKLFNR</sequence>
<keyword evidence="2" id="KW-1133">Transmembrane helix</keyword>
<reference evidence="4 5" key="1">
    <citation type="submission" date="2019-02" db="EMBL/GenBank/DDBJ databases">
        <title>Genomic Encyclopedia of Type Strains, Phase IV (KMG-IV): sequencing the most valuable type-strain genomes for metagenomic binning, comparative biology and taxonomic classification.</title>
        <authorList>
            <person name="Goeker M."/>
        </authorList>
    </citation>
    <scope>NUCLEOTIDE SEQUENCE [LARGE SCALE GENOMIC DNA]</scope>
    <source>
        <strain evidence="4 5">DSM 105135</strain>
    </source>
</reference>
<organism evidence="4 5">
    <name type="scientific">Fluviicoccus keumensis</name>
    <dbReference type="NCBI Taxonomy" id="1435465"/>
    <lineage>
        <taxon>Bacteria</taxon>
        <taxon>Pseudomonadati</taxon>
        <taxon>Pseudomonadota</taxon>
        <taxon>Gammaproteobacteria</taxon>
        <taxon>Moraxellales</taxon>
        <taxon>Moraxellaceae</taxon>
        <taxon>Fluviicoccus</taxon>
    </lineage>
</organism>
<evidence type="ECO:0000256" key="1">
    <source>
        <dbReference type="SAM" id="Coils"/>
    </source>
</evidence>
<dbReference type="InterPro" id="IPR007844">
    <property type="entry name" value="AsmA"/>
</dbReference>
<dbReference type="GO" id="GO:0005886">
    <property type="term" value="C:plasma membrane"/>
    <property type="evidence" value="ECO:0007669"/>
    <property type="project" value="TreeGrafter"/>
</dbReference>
<feature type="coiled-coil region" evidence="1">
    <location>
        <begin position="871"/>
        <end position="917"/>
    </location>
</feature>
<evidence type="ECO:0000259" key="3">
    <source>
        <dbReference type="Pfam" id="PF05170"/>
    </source>
</evidence>
<dbReference type="RefSeq" id="WP_130413802.1">
    <property type="nucleotide sequence ID" value="NZ_SHKX01000013.1"/>
</dbReference>
<gene>
    <name evidence="4" type="ORF">EV700_2256</name>
</gene>
<evidence type="ECO:0000313" key="4">
    <source>
        <dbReference type="EMBL" id="RZU38326.1"/>
    </source>
</evidence>
<dbReference type="EMBL" id="SHKX01000013">
    <property type="protein sequence ID" value="RZU38326.1"/>
    <property type="molecule type" value="Genomic_DNA"/>
</dbReference>
<keyword evidence="5" id="KW-1185">Reference proteome</keyword>
<accession>A0A4V2G3U7</accession>
<feature type="transmembrane region" description="Helical" evidence="2">
    <location>
        <begin position="7"/>
        <end position="30"/>
    </location>
</feature>
<comment type="caution">
    <text evidence="4">The sequence shown here is derived from an EMBL/GenBank/DDBJ whole genome shotgun (WGS) entry which is preliminary data.</text>
</comment>
<dbReference type="AlphaFoldDB" id="A0A4V2G3U7"/>
<feature type="domain" description="AsmA" evidence="3">
    <location>
        <begin position="1"/>
        <end position="252"/>
    </location>
</feature>
<protein>
    <submittedName>
        <fullName evidence="4">Uncharacterized protein involved in outer membrane biogenesis</fullName>
    </submittedName>
</protein>
<dbReference type="OrthoDB" id="9766390at2"/>
<keyword evidence="2" id="KW-0812">Transmembrane</keyword>
<dbReference type="Proteomes" id="UP000292423">
    <property type="component" value="Unassembled WGS sequence"/>
</dbReference>
<proteinExistence type="predicted"/>
<dbReference type="PANTHER" id="PTHR30441">
    <property type="entry name" value="DUF748 DOMAIN-CONTAINING PROTEIN"/>
    <property type="match status" value="1"/>
</dbReference>
<dbReference type="InterPro" id="IPR052894">
    <property type="entry name" value="AsmA-related"/>
</dbReference>
<keyword evidence="2" id="KW-0472">Membrane</keyword>
<evidence type="ECO:0000256" key="2">
    <source>
        <dbReference type="SAM" id="Phobius"/>
    </source>
</evidence>